<feature type="chain" id="PRO_5020380925" description="Lipoprotein" evidence="2">
    <location>
        <begin position="24"/>
        <end position="264"/>
    </location>
</feature>
<organism evidence="3 4">
    <name type="scientific">Hyunsoonleella pacifica</name>
    <dbReference type="NCBI Taxonomy" id="1080224"/>
    <lineage>
        <taxon>Bacteria</taxon>
        <taxon>Pseudomonadati</taxon>
        <taxon>Bacteroidota</taxon>
        <taxon>Flavobacteriia</taxon>
        <taxon>Flavobacteriales</taxon>
        <taxon>Flavobacteriaceae</taxon>
    </lineage>
</organism>
<dbReference type="AlphaFoldDB" id="A0A4Q9FQH2"/>
<reference evidence="3 4" key="1">
    <citation type="journal article" date="2015" name="Int. J. Syst. Evol. Microbiol.">
        <title>Hyunsoonleella pacifica sp. nov., isolated from seawater of South Pacific Gyre.</title>
        <authorList>
            <person name="Gao X."/>
            <person name="Zhang Z."/>
            <person name="Dai X."/>
            <person name="Zhang X.H."/>
        </authorList>
    </citation>
    <scope>NUCLEOTIDE SEQUENCE [LARGE SCALE GENOMIC DNA]</scope>
    <source>
        <strain evidence="3 4">SW033</strain>
    </source>
</reference>
<protein>
    <recommendedName>
        <fullName evidence="5">Lipoprotein</fullName>
    </recommendedName>
</protein>
<name>A0A4Q9FQH2_9FLAO</name>
<sequence length="264" mass="29018">MKAFKLYSFLAIIILLSSCSSNDDNDNNNANSLAGFTTRDNCPELPIGPTSAYWEYAKGNPIPLNQLPVLQNPQAAFSYAHSNRNLPPLTLTPPQGYQAIDYINPNTNPFGVNMIRNDGAVVWRYVPISTYPVNFSDSNILDTEVNNVTSAFGFNGNYNVLCEATPIVFSENGITRIFRARMIEFNNTIALIWIAATYVESLFTVSVASSVSAGPSNEYASLVMDIFLPMSFQLYPSGSSPLSDRDNDGTPDIFDPEPDNPNVK</sequence>
<evidence type="ECO:0008006" key="5">
    <source>
        <dbReference type="Google" id="ProtNLM"/>
    </source>
</evidence>
<dbReference type="OrthoDB" id="1427071at2"/>
<feature type="region of interest" description="Disordered" evidence="1">
    <location>
        <begin position="239"/>
        <end position="264"/>
    </location>
</feature>
<dbReference type="Proteomes" id="UP000292372">
    <property type="component" value="Unassembled WGS sequence"/>
</dbReference>
<evidence type="ECO:0000313" key="3">
    <source>
        <dbReference type="EMBL" id="TBN15509.1"/>
    </source>
</evidence>
<evidence type="ECO:0000313" key="4">
    <source>
        <dbReference type="Proteomes" id="UP000292372"/>
    </source>
</evidence>
<dbReference type="RefSeq" id="WP_130936997.1">
    <property type="nucleotide sequence ID" value="NZ_BMEE01000004.1"/>
</dbReference>
<proteinExistence type="predicted"/>
<feature type="signal peptide" evidence="2">
    <location>
        <begin position="1"/>
        <end position="23"/>
    </location>
</feature>
<keyword evidence="2" id="KW-0732">Signal</keyword>
<evidence type="ECO:0000256" key="2">
    <source>
        <dbReference type="SAM" id="SignalP"/>
    </source>
</evidence>
<comment type="caution">
    <text evidence="3">The sequence shown here is derived from an EMBL/GenBank/DDBJ whole genome shotgun (WGS) entry which is preliminary data.</text>
</comment>
<keyword evidence="4" id="KW-1185">Reference proteome</keyword>
<dbReference type="PROSITE" id="PS51257">
    <property type="entry name" value="PROKAR_LIPOPROTEIN"/>
    <property type="match status" value="1"/>
</dbReference>
<accession>A0A4Q9FQH2</accession>
<gene>
    <name evidence="3" type="ORF">EYD46_10260</name>
</gene>
<evidence type="ECO:0000256" key="1">
    <source>
        <dbReference type="SAM" id="MobiDB-lite"/>
    </source>
</evidence>
<dbReference type="EMBL" id="SIRS01000004">
    <property type="protein sequence ID" value="TBN15509.1"/>
    <property type="molecule type" value="Genomic_DNA"/>
</dbReference>